<dbReference type="RefSeq" id="WP_339095226.1">
    <property type="nucleotide sequence ID" value="NZ_LR743508.1"/>
</dbReference>
<gene>
    <name evidence="1" type="ORF">VVAX_06818</name>
</gene>
<protein>
    <submittedName>
        <fullName evidence="1">Uncharacterized protein</fullName>
    </submittedName>
</protein>
<dbReference type="AlphaFoldDB" id="A0A679J9Y2"/>
<accession>A0A679J9Y2</accession>
<dbReference type="EMBL" id="LR743508">
    <property type="protein sequence ID" value="CAA2110590.1"/>
    <property type="molecule type" value="Genomic_DNA"/>
</dbReference>
<organism evidence="1">
    <name type="scientific">Variovorax paradoxus</name>
    <dbReference type="NCBI Taxonomy" id="34073"/>
    <lineage>
        <taxon>Bacteria</taxon>
        <taxon>Pseudomonadati</taxon>
        <taxon>Pseudomonadota</taxon>
        <taxon>Betaproteobacteria</taxon>
        <taxon>Burkholderiales</taxon>
        <taxon>Comamonadaceae</taxon>
        <taxon>Variovorax</taxon>
    </lineage>
</organism>
<evidence type="ECO:0000313" key="1">
    <source>
        <dbReference type="EMBL" id="CAA2110590.1"/>
    </source>
</evidence>
<name>A0A679J9Y2_VARPD</name>
<reference evidence="1" key="1">
    <citation type="submission" date="2019-12" db="EMBL/GenBank/DDBJ databases">
        <authorList>
            <person name="Cremers G."/>
        </authorList>
    </citation>
    <scope>NUCLEOTIDE SEQUENCE</scope>
    <source>
        <strain evidence="1">Vvax</strain>
    </source>
</reference>
<sequence>MTRVLDPMPVMWKPDRPIEVEGRILSDEEAWWFEFTTEFYALTRGEIDDEWLAALTATLYQRNGDANPKWSAGVVYELLQMQIGDSAADEQHMSPWTPSRH</sequence>
<proteinExistence type="predicted"/>